<proteinExistence type="predicted"/>
<feature type="region of interest" description="Disordered" evidence="1">
    <location>
        <begin position="737"/>
        <end position="771"/>
    </location>
</feature>
<feature type="compositionally biased region" description="Polar residues" evidence="1">
    <location>
        <begin position="584"/>
        <end position="601"/>
    </location>
</feature>
<feature type="region of interest" description="Disordered" evidence="1">
    <location>
        <begin position="960"/>
        <end position="979"/>
    </location>
</feature>
<feature type="compositionally biased region" description="Pro residues" evidence="1">
    <location>
        <begin position="856"/>
        <end position="868"/>
    </location>
</feature>
<feature type="compositionally biased region" description="Low complexity" evidence="1">
    <location>
        <begin position="869"/>
        <end position="885"/>
    </location>
</feature>
<gene>
    <name evidence="2" type="ORF">Tci_022759</name>
    <name evidence="3" type="ORF">Tci_024799</name>
</gene>
<dbReference type="EMBL" id="BKCJ010003075">
    <property type="protein sequence ID" value="GEU52821.1"/>
    <property type="molecule type" value="Genomic_DNA"/>
</dbReference>
<feature type="compositionally biased region" description="Polar residues" evidence="1">
    <location>
        <begin position="935"/>
        <end position="950"/>
    </location>
</feature>
<dbReference type="AlphaFoldDB" id="A0A6L2KTD1"/>
<organism evidence="3">
    <name type="scientific">Tanacetum cinerariifolium</name>
    <name type="common">Dalmatian daisy</name>
    <name type="synonym">Chrysanthemum cinerariifolium</name>
    <dbReference type="NCBI Taxonomy" id="118510"/>
    <lineage>
        <taxon>Eukaryota</taxon>
        <taxon>Viridiplantae</taxon>
        <taxon>Streptophyta</taxon>
        <taxon>Embryophyta</taxon>
        <taxon>Tracheophyta</taxon>
        <taxon>Spermatophyta</taxon>
        <taxon>Magnoliopsida</taxon>
        <taxon>eudicotyledons</taxon>
        <taxon>Gunneridae</taxon>
        <taxon>Pentapetalae</taxon>
        <taxon>asterids</taxon>
        <taxon>campanulids</taxon>
        <taxon>Asterales</taxon>
        <taxon>Asteraceae</taxon>
        <taxon>Asteroideae</taxon>
        <taxon>Anthemideae</taxon>
        <taxon>Anthemidinae</taxon>
        <taxon>Tanacetum</taxon>
    </lineage>
</organism>
<feature type="compositionally biased region" description="Basic and acidic residues" evidence="1">
    <location>
        <begin position="968"/>
        <end position="979"/>
    </location>
</feature>
<evidence type="ECO:0000256" key="1">
    <source>
        <dbReference type="SAM" id="MobiDB-lite"/>
    </source>
</evidence>
<feature type="region of interest" description="Disordered" evidence="1">
    <location>
        <begin position="929"/>
        <end position="952"/>
    </location>
</feature>
<evidence type="ECO:0000313" key="2">
    <source>
        <dbReference type="EMBL" id="GEU50781.1"/>
    </source>
</evidence>
<reference evidence="3" key="1">
    <citation type="journal article" date="2019" name="Sci. Rep.">
        <title>Draft genome of Tanacetum cinerariifolium, the natural source of mosquito coil.</title>
        <authorList>
            <person name="Yamashiro T."/>
            <person name="Shiraishi A."/>
            <person name="Satake H."/>
            <person name="Nakayama K."/>
        </authorList>
    </citation>
    <scope>NUCLEOTIDE SEQUENCE</scope>
</reference>
<comment type="caution">
    <text evidence="3">The sequence shown here is derived from an EMBL/GenBank/DDBJ whole genome shotgun (WGS) entry which is preliminary data.</text>
</comment>
<protein>
    <submittedName>
        <fullName evidence="3">Integrase, catalytic region, zinc finger, CCHC-type, peptidase aspartic, catalytic</fullName>
    </submittedName>
</protein>
<evidence type="ECO:0000313" key="3">
    <source>
        <dbReference type="EMBL" id="GEU52821.1"/>
    </source>
</evidence>
<feature type="region of interest" description="Disordered" evidence="1">
    <location>
        <begin position="575"/>
        <end position="603"/>
    </location>
</feature>
<dbReference type="EMBL" id="BKCJ010002766">
    <property type="protein sequence ID" value="GEU50781.1"/>
    <property type="molecule type" value="Genomic_DNA"/>
</dbReference>
<name>A0A6L2KTD1_TANCI</name>
<accession>A0A6L2KTD1</accession>
<sequence length="979" mass="110547">MAYLSKDIQCACSDTRPPMLDRTDFALWQQWIRLYCWGKKNRVNILKSIDEGPFQMGTLRETLTEGTEGALHLGPERPRVYSDLTSEEKDRFVTVVKLNRGLRDSNYDQLYAYLKQHEVTSQGTALNLRDHRTQSTSKTKCCRCKLRRMGVTLDEEQLLFIVGGQDNAVDDDVDEQPIQDLALNVDNVFQVDDCDAFDCDVDEAPTTQIMFMANFSSAYHVMMKPVRLMIWTFYLSNMIMYDEYVKDNAVQVVQCDVSAVPNDAYMMILNDMHEPPAQHVYVTTQTKVVDKSLTAKLATYKEQVELNNREVQLDYLKYLKESVATLREIVEESKVERPLDRSVASACLYTKHSQELLEYVIGTCPKDFNKRDKKHATTPLNRKKQVTFKDQYETSNANTQKHVEQQLTQKTNVLVLPSTVVDSFTDASGSKPRSNTKKNRISPAKSVNKKTIKDHSKTNKSHFQKLNHVDSSISSKRTVINSNSDSVYKTCNKCFISANHDMCMIKYLNFVNAPSLAKNVVCKFKQVWKPKHVKQLWKATGTVLTTVGYQRKPKGRIFTLGEQCPLTRFTRPKVVPAKKPKNVSTSKSVITENSSHTSQKPLTRYQRRNKWNKAVPTGIPTPTDAAMQSAVAYANQPDFNQNWGSNFPNSPSLSVFNCKSYKSSFVRFGNDHFGAIMGYGDYEISDSVISRENLKLPSEDLVIPEEPASSTGTLSSLQNLEKNSASLISSLRRSNMKKNQGKPMLKQSNNHNSHDDNTIPPPPPPQPQQRTTDLTLMKHIDKIKQHMVNLLQYNLALEERLDKHGSWLYKLENLNIPTGDLPTIDMKEILQQRMFESKSYKAHKDHKKLYDVLEKSPPPQPPPPPPPAGASGALGTSGASGSSQLPLPPPPPSTGTSGLTQQQGSKALSLSKFVASTPYFMAWTTSDTRYESAGVSETQELSPMDSSIQDDSILDEKIHLSDDEDFENDHLPKAYSRKD</sequence>
<feature type="region of interest" description="Disordered" evidence="1">
    <location>
        <begin position="425"/>
        <end position="461"/>
    </location>
</feature>
<feature type="region of interest" description="Disordered" evidence="1">
    <location>
        <begin position="852"/>
        <end position="904"/>
    </location>
</feature>